<evidence type="ECO:0000313" key="2">
    <source>
        <dbReference type="EMBL" id="GHA86538.1"/>
    </source>
</evidence>
<dbReference type="AlphaFoldDB" id="A0A8J3G1N4"/>
<evidence type="ECO:0000259" key="1">
    <source>
        <dbReference type="Pfam" id="PF03358"/>
    </source>
</evidence>
<dbReference type="Pfam" id="PF03358">
    <property type="entry name" value="FMN_red"/>
    <property type="match status" value="1"/>
</dbReference>
<proteinExistence type="predicted"/>
<keyword evidence="3" id="KW-1185">Reference proteome</keyword>
<reference evidence="2" key="2">
    <citation type="submission" date="2020-09" db="EMBL/GenBank/DDBJ databases">
        <authorList>
            <person name="Sun Q."/>
            <person name="Kim S."/>
        </authorList>
    </citation>
    <scope>NUCLEOTIDE SEQUENCE</scope>
    <source>
        <strain evidence="2">KCTC 32513</strain>
    </source>
</reference>
<feature type="domain" description="NADPH-dependent FMN reductase-like" evidence="1">
    <location>
        <begin position="5"/>
        <end position="115"/>
    </location>
</feature>
<evidence type="ECO:0000313" key="3">
    <source>
        <dbReference type="Proteomes" id="UP000634004"/>
    </source>
</evidence>
<organism evidence="2 3">
    <name type="scientific">Algimonas arctica</name>
    <dbReference type="NCBI Taxonomy" id="1479486"/>
    <lineage>
        <taxon>Bacteria</taxon>
        <taxon>Pseudomonadati</taxon>
        <taxon>Pseudomonadota</taxon>
        <taxon>Alphaproteobacteria</taxon>
        <taxon>Maricaulales</taxon>
        <taxon>Robiginitomaculaceae</taxon>
        <taxon>Algimonas</taxon>
    </lineage>
</organism>
<dbReference type="EMBL" id="BMZH01000002">
    <property type="protein sequence ID" value="GHA86538.1"/>
    <property type="molecule type" value="Genomic_DNA"/>
</dbReference>
<dbReference type="PANTHER" id="PTHR30543:SF21">
    <property type="entry name" value="NAD(P)H-DEPENDENT FMN REDUCTASE LOT6"/>
    <property type="match status" value="1"/>
</dbReference>
<dbReference type="Proteomes" id="UP000634004">
    <property type="component" value="Unassembled WGS sequence"/>
</dbReference>
<accession>A0A8J3G1N4</accession>
<name>A0A8J3G1N4_9PROT</name>
<dbReference type="InterPro" id="IPR050712">
    <property type="entry name" value="NAD(P)H-dep_reductase"/>
</dbReference>
<protein>
    <recommendedName>
        <fullName evidence="1">NADPH-dependent FMN reductase-like domain-containing protein</fullName>
    </recommendedName>
</protein>
<dbReference type="InterPro" id="IPR029039">
    <property type="entry name" value="Flavoprotein-like_sf"/>
</dbReference>
<reference evidence="2" key="1">
    <citation type="journal article" date="2014" name="Int. J. Syst. Evol. Microbiol.">
        <title>Complete genome sequence of Corynebacterium casei LMG S-19264T (=DSM 44701T), isolated from a smear-ripened cheese.</title>
        <authorList>
            <consortium name="US DOE Joint Genome Institute (JGI-PGF)"/>
            <person name="Walter F."/>
            <person name="Albersmeier A."/>
            <person name="Kalinowski J."/>
            <person name="Ruckert C."/>
        </authorList>
    </citation>
    <scope>NUCLEOTIDE SEQUENCE</scope>
    <source>
        <strain evidence="2">KCTC 32513</strain>
    </source>
</reference>
<gene>
    <name evidence="2" type="ORF">GCM10009069_07180</name>
</gene>
<dbReference type="GO" id="GO:0016491">
    <property type="term" value="F:oxidoreductase activity"/>
    <property type="evidence" value="ECO:0007669"/>
    <property type="project" value="InterPro"/>
</dbReference>
<dbReference type="PANTHER" id="PTHR30543">
    <property type="entry name" value="CHROMATE REDUCTASE"/>
    <property type="match status" value="1"/>
</dbReference>
<sequence>MGAAPTKVDLNDYAMPLFHGDLKTPDTVIALIEHLKGFDAVVIVTPEYNGSLPPLLKNTIDWTTTVETGHLTGPIYGIASCTPGPMSGIMCLRQLHYILNRVGADVVTTHVGCGHAAAAFDGEGRLSAEPAKGLADKMFSQIITRVEQTHSVKPS</sequence>
<dbReference type="GO" id="GO:0010181">
    <property type="term" value="F:FMN binding"/>
    <property type="evidence" value="ECO:0007669"/>
    <property type="project" value="TreeGrafter"/>
</dbReference>
<dbReference type="SUPFAM" id="SSF52218">
    <property type="entry name" value="Flavoproteins"/>
    <property type="match status" value="1"/>
</dbReference>
<dbReference type="GO" id="GO:0005829">
    <property type="term" value="C:cytosol"/>
    <property type="evidence" value="ECO:0007669"/>
    <property type="project" value="TreeGrafter"/>
</dbReference>
<dbReference type="Gene3D" id="3.40.50.360">
    <property type="match status" value="1"/>
</dbReference>
<comment type="caution">
    <text evidence="2">The sequence shown here is derived from an EMBL/GenBank/DDBJ whole genome shotgun (WGS) entry which is preliminary data.</text>
</comment>
<dbReference type="InterPro" id="IPR005025">
    <property type="entry name" value="FMN_Rdtase-like_dom"/>
</dbReference>